<keyword evidence="3" id="KW-1185">Reference proteome</keyword>
<proteinExistence type="predicted"/>
<organism evidence="2 3">
    <name type="scientific">Onychostoma macrolepis</name>
    <dbReference type="NCBI Taxonomy" id="369639"/>
    <lineage>
        <taxon>Eukaryota</taxon>
        <taxon>Metazoa</taxon>
        <taxon>Chordata</taxon>
        <taxon>Craniata</taxon>
        <taxon>Vertebrata</taxon>
        <taxon>Euteleostomi</taxon>
        <taxon>Actinopterygii</taxon>
        <taxon>Neopterygii</taxon>
        <taxon>Teleostei</taxon>
        <taxon>Ostariophysi</taxon>
        <taxon>Cypriniformes</taxon>
        <taxon>Cyprinidae</taxon>
        <taxon>Acrossocheilinae</taxon>
        <taxon>Onychostoma</taxon>
    </lineage>
</organism>
<evidence type="ECO:0000313" key="2">
    <source>
        <dbReference type="EMBL" id="KAF4097287.1"/>
    </source>
</evidence>
<protein>
    <submittedName>
        <fullName evidence="2">Uncharacterized protein</fullName>
    </submittedName>
</protein>
<name>A0A7J6BQL7_9TELE</name>
<feature type="compositionally biased region" description="Basic and acidic residues" evidence="1">
    <location>
        <begin position="30"/>
        <end position="69"/>
    </location>
</feature>
<dbReference type="EMBL" id="JAAMOB010000022">
    <property type="protein sequence ID" value="KAF4097287.1"/>
    <property type="molecule type" value="Genomic_DNA"/>
</dbReference>
<sequence>MPRKEKIKRKKKHKELSDAAKGSIPLTSWLRRENKDEESCSSDKESIEEIQGKAVETSEKDEGEVRANEEESEISEEIQGDIRPSEEEEEMKREMIQEKDREITEEGAAEADIEYQQMNKSEDGPFSMVTIQAEDSLPLKSHMTRKVPNISTQLPLHCRQAEG</sequence>
<reference evidence="2 3" key="1">
    <citation type="submission" date="2020-04" db="EMBL/GenBank/DDBJ databases">
        <title>Chromosome-level genome assembly of a cyprinid fish Onychostoma macrolepis by integration of Nanopore Sequencing, Bionano and Hi-C technology.</title>
        <authorList>
            <person name="Wang D."/>
        </authorList>
    </citation>
    <scope>NUCLEOTIDE SEQUENCE [LARGE SCALE GENOMIC DNA]</scope>
    <source>
        <strain evidence="2">SWU-2019</strain>
        <tissue evidence="2">Muscle</tissue>
    </source>
</reference>
<feature type="region of interest" description="Disordered" evidence="1">
    <location>
        <begin position="1"/>
        <end position="95"/>
    </location>
</feature>
<comment type="caution">
    <text evidence="2">The sequence shown here is derived from an EMBL/GenBank/DDBJ whole genome shotgun (WGS) entry which is preliminary data.</text>
</comment>
<dbReference type="AlphaFoldDB" id="A0A7J6BQL7"/>
<accession>A0A7J6BQL7</accession>
<dbReference type="Proteomes" id="UP000579812">
    <property type="component" value="Unassembled WGS sequence"/>
</dbReference>
<feature type="compositionally biased region" description="Acidic residues" evidence="1">
    <location>
        <begin position="70"/>
        <end position="79"/>
    </location>
</feature>
<feature type="compositionally biased region" description="Basic residues" evidence="1">
    <location>
        <begin position="1"/>
        <end position="14"/>
    </location>
</feature>
<gene>
    <name evidence="2" type="ORF">G5714_021295</name>
</gene>
<evidence type="ECO:0000313" key="3">
    <source>
        <dbReference type="Proteomes" id="UP000579812"/>
    </source>
</evidence>
<evidence type="ECO:0000256" key="1">
    <source>
        <dbReference type="SAM" id="MobiDB-lite"/>
    </source>
</evidence>